<dbReference type="GO" id="GO:0001510">
    <property type="term" value="P:RNA methylation"/>
    <property type="evidence" value="ECO:0007669"/>
    <property type="project" value="InterPro"/>
</dbReference>
<evidence type="ECO:0000256" key="4">
    <source>
        <dbReference type="ARBA" id="ARBA00022884"/>
    </source>
</evidence>
<dbReference type="PRINTS" id="PR02008">
    <property type="entry name" value="RCMTFAMILY"/>
</dbReference>
<reference evidence="8" key="2">
    <citation type="submission" date="2020-07" db="EMBL/GenBank/DDBJ databases">
        <authorList>
            <person name="Vera ALvarez R."/>
            <person name="Arias-Moreno D.M."/>
            <person name="Jimenez-Jacinto V."/>
            <person name="Jimenez-Bremont J.F."/>
            <person name="Swaminathan K."/>
            <person name="Moose S.P."/>
            <person name="Guerrero-Gonzalez M.L."/>
            <person name="Marino-Ramirez L."/>
            <person name="Landsman D."/>
            <person name="Rodriguez-Kessler M."/>
            <person name="Delgado-Sanchez P."/>
        </authorList>
    </citation>
    <scope>NUCLEOTIDE SEQUENCE</scope>
    <source>
        <tissue evidence="8">Cladode</tissue>
    </source>
</reference>
<proteinExistence type="inferred from homology"/>
<protein>
    <recommendedName>
        <fullName evidence="7">SAM-dependent MTase RsmB/NOP-type domain-containing protein</fullName>
    </recommendedName>
</protein>
<feature type="domain" description="SAM-dependent MTase RsmB/NOP-type" evidence="7">
    <location>
        <begin position="1"/>
        <end position="120"/>
    </location>
</feature>
<dbReference type="PANTHER" id="PTHR22807:SF61">
    <property type="entry name" value="NOL1_NOP2_SUN FAMILY PROTEIN _ ANTITERMINATION NUSB DOMAIN-CONTAINING PROTEIN"/>
    <property type="match status" value="1"/>
</dbReference>
<dbReference type="InterPro" id="IPR029063">
    <property type="entry name" value="SAM-dependent_MTases_sf"/>
</dbReference>
<evidence type="ECO:0000256" key="5">
    <source>
        <dbReference type="PROSITE-ProRule" id="PRU01023"/>
    </source>
</evidence>
<evidence type="ECO:0000256" key="1">
    <source>
        <dbReference type="ARBA" id="ARBA00022603"/>
    </source>
</evidence>
<dbReference type="AlphaFoldDB" id="A0A7C9DKK4"/>
<sequence>MSCWMLLASEIMSYTSYESMHFFHLWILMCCLLLITYRAPKLFKKRVVETAGVLVYSTCSIDPGENEERIAAFLLRHPEFQVDPVHRYVPSDFVTDLGFFRSCPVKHSMDGAFAARLVRR</sequence>
<feature type="active site" description="Nucleophile" evidence="5">
    <location>
        <position position="59"/>
    </location>
</feature>
<dbReference type="Gene3D" id="3.40.50.150">
    <property type="entry name" value="Vaccinia Virus protein VP39"/>
    <property type="match status" value="1"/>
</dbReference>
<evidence type="ECO:0000256" key="3">
    <source>
        <dbReference type="ARBA" id="ARBA00022691"/>
    </source>
</evidence>
<keyword evidence="6" id="KW-1133">Transmembrane helix</keyword>
<keyword evidence="6" id="KW-0472">Membrane</keyword>
<dbReference type="InterPro" id="IPR001678">
    <property type="entry name" value="MeTrfase_RsmB-F_NOP2_dom"/>
</dbReference>
<evidence type="ECO:0000256" key="6">
    <source>
        <dbReference type="SAM" id="Phobius"/>
    </source>
</evidence>
<dbReference type="InterPro" id="IPR023267">
    <property type="entry name" value="RCMT"/>
</dbReference>
<keyword evidence="3 5" id="KW-0949">S-adenosyl-L-methionine</keyword>
<keyword evidence="6" id="KW-0812">Transmembrane</keyword>
<accession>A0A7C9DKK4</accession>
<evidence type="ECO:0000313" key="8">
    <source>
        <dbReference type="EMBL" id="MBA4645082.1"/>
    </source>
</evidence>
<dbReference type="GO" id="GO:0003723">
    <property type="term" value="F:RNA binding"/>
    <property type="evidence" value="ECO:0007669"/>
    <property type="project" value="UniProtKB-UniRule"/>
</dbReference>
<dbReference type="Pfam" id="PF01189">
    <property type="entry name" value="Methyltr_RsmB-F"/>
    <property type="match status" value="1"/>
</dbReference>
<dbReference type="GO" id="GO:0008173">
    <property type="term" value="F:RNA methyltransferase activity"/>
    <property type="evidence" value="ECO:0007669"/>
    <property type="project" value="InterPro"/>
</dbReference>
<keyword evidence="4 5" id="KW-0694">RNA-binding</keyword>
<keyword evidence="1 5" id="KW-0489">Methyltransferase</keyword>
<name>A0A7C9DKK4_OPUST</name>
<evidence type="ECO:0000256" key="2">
    <source>
        <dbReference type="ARBA" id="ARBA00022679"/>
    </source>
</evidence>
<dbReference type="InterPro" id="IPR049560">
    <property type="entry name" value="MeTrfase_RsmB-F_NOP2_cat"/>
</dbReference>
<dbReference type="PANTHER" id="PTHR22807">
    <property type="entry name" value="NOP2 YEAST -RELATED NOL1/NOP2/FMU SUN DOMAIN-CONTAINING"/>
    <property type="match status" value="1"/>
</dbReference>
<comment type="similarity">
    <text evidence="5">Belongs to the class I-like SAM-binding methyltransferase superfamily. RsmB/NOP family.</text>
</comment>
<keyword evidence="2 5" id="KW-0808">Transferase</keyword>
<reference evidence="8" key="1">
    <citation type="journal article" date="2013" name="J. Plant Res.">
        <title>Effect of fungi and light on seed germination of three Opuntia species from semiarid lands of central Mexico.</title>
        <authorList>
            <person name="Delgado-Sanchez P."/>
            <person name="Jimenez-Bremont J.F."/>
            <person name="Guerrero-Gonzalez Mde L."/>
            <person name="Flores J."/>
        </authorList>
    </citation>
    <scope>NUCLEOTIDE SEQUENCE</scope>
    <source>
        <tissue evidence="8">Cladode</tissue>
    </source>
</reference>
<dbReference type="SUPFAM" id="SSF53335">
    <property type="entry name" value="S-adenosyl-L-methionine-dependent methyltransferases"/>
    <property type="match status" value="1"/>
</dbReference>
<dbReference type="PROSITE" id="PS51686">
    <property type="entry name" value="SAM_MT_RSMB_NOP"/>
    <property type="match status" value="1"/>
</dbReference>
<dbReference type="EMBL" id="GISG01140899">
    <property type="protein sequence ID" value="MBA4645082.1"/>
    <property type="molecule type" value="Transcribed_RNA"/>
</dbReference>
<evidence type="ECO:0000259" key="7">
    <source>
        <dbReference type="PROSITE" id="PS51686"/>
    </source>
</evidence>
<organism evidence="8">
    <name type="scientific">Opuntia streptacantha</name>
    <name type="common">Prickly pear cactus</name>
    <name type="synonym">Opuntia cardona</name>
    <dbReference type="NCBI Taxonomy" id="393608"/>
    <lineage>
        <taxon>Eukaryota</taxon>
        <taxon>Viridiplantae</taxon>
        <taxon>Streptophyta</taxon>
        <taxon>Embryophyta</taxon>
        <taxon>Tracheophyta</taxon>
        <taxon>Spermatophyta</taxon>
        <taxon>Magnoliopsida</taxon>
        <taxon>eudicotyledons</taxon>
        <taxon>Gunneridae</taxon>
        <taxon>Pentapetalae</taxon>
        <taxon>Caryophyllales</taxon>
        <taxon>Cactineae</taxon>
        <taxon>Cactaceae</taxon>
        <taxon>Opuntioideae</taxon>
        <taxon>Opuntia</taxon>
    </lineage>
</organism>
<comment type="caution">
    <text evidence="5">Lacks conserved residue(s) required for the propagation of feature annotation.</text>
</comment>
<feature type="transmembrane region" description="Helical" evidence="6">
    <location>
        <begin position="20"/>
        <end position="37"/>
    </location>
</feature>